<organism evidence="2 3">
    <name type="scientific">Flagellimonas flava</name>
    <dbReference type="NCBI Taxonomy" id="570519"/>
    <lineage>
        <taxon>Bacteria</taxon>
        <taxon>Pseudomonadati</taxon>
        <taxon>Bacteroidota</taxon>
        <taxon>Flavobacteriia</taxon>
        <taxon>Flavobacteriales</taxon>
        <taxon>Flavobacteriaceae</taxon>
        <taxon>Flagellimonas</taxon>
    </lineage>
</organism>
<dbReference type="PANTHER" id="PTHR46520">
    <property type="entry name" value="SERINE BETA-LACTAMASE-LIKE PROTEIN LACTB, MITOCHONDRIAL"/>
    <property type="match status" value="1"/>
</dbReference>
<reference evidence="3" key="1">
    <citation type="submission" date="2016-11" db="EMBL/GenBank/DDBJ databases">
        <authorList>
            <person name="Varghese N."/>
            <person name="Submissions S."/>
        </authorList>
    </citation>
    <scope>NUCLEOTIDE SEQUENCE [LARGE SCALE GENOMIC DNA]</scope>
    <source>
        <strain evidence="3">DSM 22638</strain>
    </source>
</reference>
<dbReference type="InterPro" id="IPR012338">
    <property type="entry name" value="Beta-lactam/transpept-like"/>
</dbReference>
<protein>
    <submittedName>
        <fullName evidence="2">CubicO group peptidase, beta-lactamase class C family</fullName>
    </submittedName>
</protein>
<dbReference type="Gene3D" id="3.40.710.10">
    <property type="entry name" value="DD-peptidase/beta-lactamase superfamily"/>
    <property type="match status" value="1"/>
</dbReference>
<dbReference type="EMBL" id="FQWL01000006">
    <property type="protein sequence ID" value="SHG98133.1"/>
    <property type="molecule type" value="Genomic_DNA"/>
</dbReference>
<dbReference type="Pfam" id="PF00144">
    <property type="entry name" value="Beta-lactamase"/>
    <property type="match status" value="1"/>
</dbReference>
<dbReference type="SUPFAM" id="SSF56601">
    <property type="entry name" value="beta-lactamase/transpeptidase-like"/>
    <property type="match status" value="1"/>
</dbReference>
<evidence type="ECO:0000259" key="1">
    <source>
        <dbReference type="Pfam" id="PF00144"/>
    </source>
</evidence>
<dbReference type="AlphaFoldDB" id="A0A1M5PA58"/>
<evidence type="ECO:0000313" key="3">
    <source>
        <dbReference type="Proteomes" id="UP000184532"/>
    </source>
</evidence>
<dbReference type="InterPro" id="IPR052794">
    <property type="entry name" value="Mito_Ser_Protease_LACTB"/>
</dbReference>
<dbReference type="GO" id="GO:0019216">
    <property type="term" value="P:regulation of lipid metabolic process"/>
    <property type="evidence" value="ECO:0007669"/>
    <property type="project" value="TreeGrafter"/>
</dbReference>
<gene>
    <name evidence="2" type="ORF">SAMN04488116_3135</name>
</gene>
<keyword evidence="3" id="KW-1185">Reference proteome</keyword>
<dbReference type="STRING" id="570519.SAMN04488116_3135"/>
<dbReference type="OrthoDB" id="9793489at2"/>
<accession>A0A1M5PA58</accession>
<proteinExistence type="predicted"/>
<dbReference type="InterPro" id="IPR001466">
    <property type="entry name" value="Beta-lactam-related"/>
</dbReference>
<dbReference type="RefSeq" id="WP_073181279.1">
    <property type="nucleotide sequence ID" value="NZ_FQWL01000006.1"/>
</dbReference>
<evidence type="ECO:0000313" key="2">
    <source>
        <dbReference type="EMBL" id="SHG98133.1"/>
    </source>
</evidence>
<feature type="domain" description="Beta-lactamase-related" evidence="1">
    <location>
        <begin position="79"/>
        <end position="379"/>
    </location>
</feature>
<dbReference type="GO" id="GO:0008233">
    <property type="term" value="F:peptidase activity"/>
    <property type="evidence" value="ECO:0007669"/>
    <property type="project" value="TreeGrafter"/>
</dbReference>
<name>A0A1M5PA58_9FLAO</name>
<sequence length="398" mass="45023">MKKVKLIAKLLLILLFVSVTGMLIYHRDLILRSFERGRSFDYVTTNKCESLETTNNVNLKNNTLDTIQDQILALKNKFKIPAINVCIAKDGEVILNKSFGCYNPVKQIPASDNSRYRIGSISKSLSAITLLSLVQEGKIKLSESVQNYIPDLALEKNISFAELAAHQSGIRHYEGLEFFSNKEFNNANESLSVFERDKLLFEPGTNYHYSTYNYCLIAAAIENLTGQEFSKYVETNTCEKLNMINTRPERSDDYLNFYTSNVKTGEVRRAIKVNNSGRLAGGGFLSNATDLVNMMLNLDSLLYPKYQKQLFTIKKFNNGEQGNHDYGLGFRITKLSKSNRTLIHHGGTSTGGRSFLLKIVEDDVIVAICTNSNSNLFFRPQSFDLQEVYNLVKPLIFN</sequence>
<dbReference type="GO" id="GO:0006508">
    <property type="term" value="P:proteolysis"/>
    <property type="evidence" value="ECO:0007669"/>
    <property type="project" value="TreeGrafter"/>
</dbReference>
<dbReference type="PANTHER" id="PTHR46520:SF1">
    <property type="entry name" value="SERINE BETA-LACTAMASE-LIKE PROTEIN LACTB, MITOCHONDRIAL"/>
    <property type="match status" value="1"/>
</dbReference>
<dbReference type="Proteomes" id="UP000184532">
    <property type="component" value="Unassembled WGS sequence"/>
</dbReference>